<evidence type="ECO:0000256" key="5">
    <source>
        <dbReference type="ARBA" id="ARBA00038392"/>
    </source>
</evidence>
<keyword evidence="4" id="KW-0539">Nucleus</keyword>
<dbReference type="GO" id="GO:0051123">
    <property type="term" value="P:RNA polymerase II preinitiation complex assembly"/>
    <property type="evidence" value="ECO:0007669"/>
    <property type="project" value="TreeGrafter"/>
</dbReference>
<dbReference type="RefSeq" id="XP_020064235.1">
    <property type="nucleotide sequence ID" value="XM_020208621.1"/>
</dbReference>
<dbReference type="InterPro" id="IPR003195">
    <property type="entry name" value="TFIID_TAF13"/>
</dbReference>
<reference evidence="9" key="1">
    <citation type="submission" date="2016-05" db="EMBL/GenBank/DDBJ databases">
        <title>Comparative genomics of biotechnologically important yeasts.</title>
        <authorList>
            <consortium name="DOE Joint Genome Institute"/>
            <person name="Riley R."/>
            <person name="Haridas S."/>
            <person name="Wolfe K.H."/>
            <person name="Lopes M.R."/>
            <person name="Hittinger C.T."/>
            <person name="Goker M."/>
            <person name="Salamov A."/>
            <person name="Wisecaver J."/>
            <person name="Long T.M."/>
            <person name="Aerts A.L."/>
            <person name="Barry K."/>
            <person name="Choi C."/>
            <person name="Clum A."/>
            <person name="Coughlan A.Y."/>
            <person name="Deshpande S."/>
            <person name="Douglass A.P."/>
            <person name="Hanson S.J."/>
            <person name="Klenk H.-P."/>
            <person name="Labutti K."/>
            <person name="Lapidus A."/>
            <person name="Lindquist E."/>
            <person name="Lipzen A."/>
            <person name="Meier-Kolthoff J.P."/>
            <person name="Ohm R.A."/>
            <person name="Otillar R.P."/>
            <person name="Pangilinan J."/>
            <person name="Peng Y."/>
            <person name="Rokas A."/>
            <person name="Rosa C.A."/>
            <person name="Scheuner C."/>
            <person name="Sibirny A.A."/>
            <person name="Slot J.C."/>
            <person name="Stielow J.B."/>
            <person name="Sun H."/>
            <person name="Kurtzman C.P."/>
            <person name="Blackwell M."/>
            <person name="Grigoriev I.V."/>
            <person name="Jeffries T.W."/>
        </authorList>
    </citation>
    <scope>NUCLEOTIDE SEQUENCE [LARGE SCALE GENOMIC DNA]</scope>
    <source>
        <strain evidence="9">NRRL Y-17324</strain>
    </source>
</reference>
<feature type="region of interest" description="Disordered" evidence="7">
    <location>
        <begin position="102"/>
        <end position="128"/>
    </location>
</feature>
<feature type="non-terminal residue" evidence="8">
    <location>
        <position position="1"/>
    </location>
</feature>
<proteinExistence type="inferred from homology"/>
<keyword evidence="3" id="KW-0804">Transcription</keyword>
<evidence type="ECO:0000313" key="9">
    <source>
        <dbReference type="Proteomes" id="UP000094285"/>
    </source>
</evidence>
<evidence type="ECO:0000313" key="8">
    <source>
        <dbReference type="EMBL" id="ODV79113.1"/>
    </source>
</evidence>
<protein>
    <recommendedName>
        <fullName evidence="6">Transcription initiation factor TFIID subunit 13</fullName>
    </recommendedName>
</protein>
<dbReference type="OrthoDB" id="10266074at2759"/>
<evidence type="ECO:0000256" key="6">
    <source>
        <dbReference type="ARBA" id="ARBA00040136"/>
    </source>
</evidence>
<evidence type="ECO:0000256" key="7">
    <source>
        <dbReference type="SAM" id="MobiDB-lite"/>
    </source>
</evidence>
<dbReference type="Proteomes" id="UP000094285">
    <property type="component" value="Unassembled WGS sequence"/>
</dbReference>
<accession>A0A1E4SHZ2</accession>
<name>A0A1E4SHZ2_9ASCO</name>
<dbReference type="GO" id="GO:0005669">
    <property type="term" value="C:transcription factor TFIID complex"/>
    <property type="evidence" value="ECO:0007669"/>
    <property type="project" value="TreeGrafter"/>
</dbReference>
<evidence type="ECO:0000256" key="3">
    <source>
        <dbReference type="ARBA" id="ARBA00023163"/>
    </source>
</evidence>
<evidence type="ECO:0000256" key="4">
    <source>
        <dbReference type="ARBA" id="ARBA00023242"/>
    </source>
</evidence>
<dbReference type="GO" id="GO:0046982">
    <property type="term" value="F:protein heterodimerization activity"/>
    <property type="evidence" value="ECO:0007669"/>
    <property type="project" value="InterPro"/>
</dbReference>
<gene>
    <name evidence="8" type="ORF">CANTADRAFT_35161</name>
</gene>
<feature type="compositionally biased region" description="Acidic residues" evidence="7">
    <location>
        <begin position="118"/>
        <end position="128"/>
    </location>
</feature>
<organism evidence="8 9">
    <name type="scientific">Suhomyces tanzawaensis NRRL Y-17324</name>
    <dbReference type="NCBI Taxonomy" id="984487"/>
    <lineage>
        <taxon>Eukaryota</taxon>
        <taxon>Fungi</taxon>
        <taxon>Dikarya</taxon>
        <taxon>Ascomycota</taxon>
        <taxon>Saccharomycotina</taxon>
        <taxon>Pichiomycetes</taxon>
        <taxon>Debaryomycetaceae</taxon>
        <taxon>Suhomyces</taxon>
    </lineage>
</organism>
<sequence length="128" mass="14734">RRKKFQGLFLRDIEYLLYALGDRPVSSDATVLCLDDIMVEFLVDLCHEVMGYSKSQGRSRVKMNDLVFAFRNDPLKLARFEYINKQNYRIQKAKKMFEEKTGNFDEEGGGLGGGGMEDNSDEDDDDDE</sequence>
<comment type="similarity">
    <text evidence="5">Belongs to the TAF13 family.</text>
</comment>
<dbReference type="PANTHER" id="PTHR11380:SF5">
    <property type="entry name" value="TRANSCRIPTION INITIATION FACTOR TFIID SUBUNIT 13"/>
    <property type="match status" value="1"/>
</dbReference>
<dbReference type="Pfam" id="PF02269">
    <property type="entry name" value="TFIID-18kDa"/>
    <property type="match status" value="1"/>
</dbReference>
<dbReference type="EMBL" id="KV453912">
    <property type="protein sequence ID" value="ODV79113.1"/>
    <property type="molecule type" value="Genomic_DNA"/>
</dbReference>
<evidence type="ECO:0000256" key="1">
    <source>
        <dbReference type="ARBA" id="ARBA00004123"/>
    </source>
</evidence>
<comment type="subcellular location">
    <subcellularLocation>
        <location evidence="1">Nucleus</location>
    </subcellularLocation>
</comment>
<dbReference type="SUPFAM" id="SSF47113">
    <property type="entry name" value="Histone-fold"/>
    <property type="match status" value="1"/>
</dbReference>
<keyword evidence="2" id="KW-0805">Transcription regulation</keyword>
<keyword evidence="9" id="KW-1185">Reference proteome</keyword>
<feature type="non-terminal residue" evidence="8">
    <location>
        <position position="128"/>
    </location>
</feature>
<dbReference type="AlphaFoldDB" id="A0A1E4SHZ2"/>
<dbReference type="STRING" id="984487.A0A1E4SHZ2"/>
<dbReference type="GeneID" id="30982758"/>
<dbReference type="PANTHER" id="PTHR11380">
    <property type="entry name" value="TRANSCRIPTION INITIATION FACTOR TFIID/SUPT3-RELATED"/>
    <property type="match status" value="1"/>
</dbReference>
<dbReference type="InterPro" id="IPR009072">
    <property type="entry name" value="Histone-fold"/>
</dbReference>
<evidence type="ECO:0000256" key="2">
    <source>
        <dbReference type="ARBA" id="ARBA00023015"/>
    </source>
</evidence>
<dbReference type="Gene3D" id="1.10.20.10">
    <property type="entry name" value="Histone, subunit A"/>
    <property type="match status" value="1"/>
</dbReference>